<reference evidence="2" key="1">
    <citation type="submission" date="2014-11" db="EMBL/GenBank/DDBJ databases">
        <authorList>
            <person name="Amaro Gonzalez C."/>
        </authorList>
    </citation>
    <scope>NUCLEOTIDE SEQUENCE</scope>
</reference>
<feature type="transmembrane region" description="Helical" evidence="1">
    <location>
        <begin position="46"/>
        <end position="71"/>
    </location>
</feature>
<keyword evidence="1" id="KW-0472">Membrane</keyword>
<protein>
    <submittedName>
        <fullName evidence="2">Uncharacterized protein</fullName>
    </submittedName>
</protein>
<dbReference type="AlphaFoldDB" id="A0A0E9X830"/>
<evidence type="ECO:0000256" key="1">
    <source>
        <dbReference type="SAM" id="Phobius"/>
    </source>
</evidence>
<sequence length="89" mass="10510">MASSLYGEISFNICFPLAQTVFVYYKGKKIHFNLYRNMFPYTIHKNTILECLFAIINIKINFSFMPVLVALSPPKWKKLFHPKDQRSVF</sequence>
<evidence type="ECO:0000313" key="2">
    <source>
        <dbReference type="EMBL" id="JAH97843.1"/>
    </source>
</evidence>
<keyword evidence="1" id="KW-0812">Transmembrane</keyword>
<organism evidence="2">
    <name type="scientific">Anguilla anguilla</name>
    <name type="common">European freshwater eel</name>
    <name type="synonym">Muraena anguilla</name>
    <dbReference type="NCBI Taxonomy" id="7936"/>
    <lineage>
        <taxon>Eukaryota</taxon>
        <taxon>Metazoa</taxon>
        <taxon>Chordata</taxon>
        <taxon>Craniata</taxon>
        <taxon>Vertebrata</taxon>
        <taxon>Euteleostomi</taxon>
        <taxon>Actinopterygii</taxon>
        <taxon>Neopterygii</taxon>
        <taxon>Teleostei</taxon>
        <taxon>Anguilliformes</taxon>
        <taxon>Anguillidae</taxon>
        <taxon>Anguilla</taxon>
    </lineage>
</organism>
<accession>A0A0E9X830</accession>
<keyword evidence="1" id="KW-1133">Transmembrane helix</keyword>
<name>A0A0E9X830_ANGAN</name>
<feature type="transmembrane region" description="Helical" evidence="1">
    <location>
        <begin position="6"/>
        <end position="25"/>
    </location>
</feature>
<dbReference type="EMBL" id="GBXM01010734">
    <property type="protein sequence ID" value="JAH97843.1"/>
    <property type="molecule type" value="Transcribed_RNA"/>
</dbReference>
<proteinExistence type="predicted"/>
<reference evidence="2" key="2">
    <citation type="journal article" date="2015" name="Fish Shellfish Immunol.">
        <title>Early steps in the European eel (Anguilla anguilla)-Vibrio vulnificus interaction in the gills: Role of the RtxA13 toxin.</title>
        <authorList>
            <person name="Callol A."/>
            <person name="Pajuelo D."/>
            <person name="Ebbesson L."/>
            <person name="Teles M."/>
            <person name="MacKenzie S."/>
            <person name="Amaro C."/>
        </authorList>
    </citation>
    <scope>NUCLEOTIDE SEQUENCE</scope>
</reference>